<feature type="domain" description="Nucleoside phosphorylase" evidence="6">
    <location>
        <begin position="17"/>
        <end position="232"/>
    </location>
</feature>
<dbReference type="InterPro" id="IPR000845">
    <property type="entry name" value="Nucleoside_phosphorylase_d"/>
</dbReference>
<comment type="subunit">
    <text evidence="5">Homohexamer; trimer of homodimers.</text>
</comment>
<dbReference type="SUPFAM" id="SSF53167">
    <property type="entry name" value="Purine and uridine phosphorylases"/>
    <property type="match status" value="1"/>
</dbReference>
<comment type="similarity">
    <text evidence="1 5">Belongs to the PNP/UDP phosphorylase family.</text>
</comment>
<feature type="binding site" evidence="5">
    <location>
        <position position="44"/>
    </location>
    <ligand>
        <name>phosphate</name>
        <dbReference type="ChEBI" id="CHEBI:43474"/>
        <note>ligand shared between dimeric partners</note>
    </ligand>
</feature>
<feature type="site" description="Important for catalytic activity" evidence="5">
    <location>
        <position position="217"/>
    </location>
</feature>
<sequence length="238" mass="25516">MPTPHINANKGDIAESILLPGDPLRAKFIAENFLENPVLYNEVRGILGYTGTYKGVPVSVQGTGMGIPSISIYVHELIHEFGVKNLIRVGSCGAMQENVKIRDVIIASSASTTSSINRNRFKGLDFAPTADFDLLLAAYNKAKEMGINVHVGNVLSSDLFYDDSNAAKMFMDAGTLGVEMEAAALYTEAALAGARALTILTVSDSLITGEATTPQERQETFKEMMKIALEAIVALSAK</sequence>
<keyword evidence="2 5" id="KW-0328">Glycosyltransferase</keyword>
<dbReference type="NCBIfam" id="NF009914">
    <property type="entry name" value="PRK13374.1"/>
    <property type="match status" value="1"/>
</dbReference>
<gene>
    <name evidence="5" type="primary">deoD</name>
    <name evidence="7" type="ORF">J2Z34_001217</name>
</gene>
<dbReference type="Proteomes" id="UP001519271">
    <property type="component" value="Unassembled WGS sequence"/>
</dbReference>
<feature type="binding site" description="in other chain" evidence="5">
    <location>
        <begin position="203"/>
        <end position="204"/>
    </location>
    <ligand>
        <name>a purine D-ribonucleoside</name>
        <dbReference type="ChEBI" id="CHEBI:142355"/>
        <note>ligand shared between dimeric partners</note>
    </ligand>
</feature>
<name>A0ABS4G2M2_9CLOT</name>
<keyword evidence="8" id="KW-1185">Reference proteome</keyword>
<dbReference type="PANTHER" id="PTHR43691:SF11">
    <property type="entry name" value="FI09636P-RELATED"/>
    <property type="match status" value="1"/>
</dbReference>
<dbReference type="PROSITE" id="PS01232">
    <property type="entry name" value="PNP_UDP_1"/>
    <property type="match status" value="1"/>
</dbReference>
<evidence type="ECO:0000256" key="2">
    <source>
        <dbReference type="ARBA" id="ARBA00022676"/>
    </source>
</evidence>
<feature type="active site" description="Proton donor" evidence="5">
    <location>
        <position position="204"/>
    </location>
</feature>
<comment type="catalytic activity">
    <reaction evidence="5">
        <text>a purine D-ribonucleoside + phosphate = a purine nucleobase + alpha-D-ribose 1-phosphate</text>
        <dbReference type="Rhea" id="RHEA:19805"/>
        <dbReference type="ChEBI" id="CHEBI:26386"/>
        <dbReference type="ChEBI" id="CHEBI:43474"/>
        <dbReference type="ChEBI" id="CHEBI:57720"/>
        <dbReference type="ChEBI" id="CHEBI:142355"/>
        <dbReference type="EC" id="2.4.2.1"/>
    </reaction>
</comment>
<evidence type="ECO:0000259" key="6">
    <source>
        <dbReference type="Pfam" id="PF01048"/>
    </source>
</evidence>
<evidence type="ECO:0000256" key="4">
    <source>
        <dbReference type="ARBA" id="ARBA00048447"/>
    </source>
</evidence>
<dbReference type="Pfam" id="PF01048">
    <property type="entry name" value="PNP_UDP_1"/>
    <property type="match status" value="1"/>
</dbReference>
<dbReference type="GO" id="GO:0004731">
    <property type="term" value="F:purine-nucleoside phosphorylase activity"/>
    <property type="evidence" value="ECO:0007669"/>
    <property type="project" value="UniProtKB-EC"/>
</dbReference>
<organism evidence="7 8">
    <name type="scientific">Youngiibacter multivorans</name>
    <dbReference type="NCBI Taxonomy" id="937251"/>
    <lineage>
        <taxon>Bacteria</taxon>
        <taxon>Bacillati</taxon>
        <taxon>Bacillota</taxon>
        <taxon>Clostridia</taxon>
        <taxon>Eubacteriales</taxon>
        <taxon>Clostridiaceae</taxon>
        <taxon>Youngiibacter</taxon>
    </lineage>
</organism>
<dbReference type="InterPro" id="IPR035994">
    <property type="entry name" value="Nucleoside_phosphorylase_sf"/>
</dbReference>
<comment type="caution">
    <text evidence="7">The sequence shown here is derived from an EMBL/GenBank/DDBJ whole genome shotgun (WGS) entry which is preliminary data.</text>
</comment>
<dbReference type="EMBL" id="JAGGKC010000008">
    <property type="protein sequence ID" value="MBP1918737.1"/>
    <property type="molecule type" value="Genomic_DNA"/>
</dbReference>
<reference evidence="7 8" key="1">
    <citation type="submission" date="2021-03" db="EMBL/GenBank/DDBJ databases">
        <title>Genomic Encyclopedia of Type Strains, Phase IV (KMG-IV): sequencing the most valuable type-strain genomes for metagenomic binning, comparative biology and taxonomic classification.</title>
        <authorList>
            <person name="Goeker M."/>
        </authorList>
    </citation>
    <scope>NUCLEOTIDE SEQUENCE [LARGE SCALE GENOMIC DNA]</scope>
    <source>
        <strain evidence="7 8">DSM 6139</strain>
    </source>
</reference>
<feature type="binding site" description="in other chain" evidence="5">
    <location>
        <begin position="88"/>
        <end position="91"/>
    </location>
    <ligand>
        <name>phosphate</name>
        <dbReference type="ChEBI" id="CHEBI:43474"/>
        <note>ligand shared between dimeric partners</note>
    </ligand>
</feature>
<evidence type="ECO:0000256" key="5">
    <source>
        <dbReference type="HAMAP-Rule" id="MF_01627"/>
    </source>
</evidence>
<dbReference type="InterPro" id="IPR018016">
    <property type="entry name" value="Nucleoside_phosphorylase_CS"/>
</dbReference>
<feature type="binding site" description="in other chain" evidence="5">
    <location>
        <position position="21"/>
    </location>
    <ligand>
        <name>phosphate</name>
        <dbReference type="ChEBI" id="CHEBI:43474"/>
        <note>ligand shared between dimeric partners</note>
    </ligand>
</feature>
<dbReference type="PANTHER" id="PTHR43691">
    <property type="entry name" value="URIDINE PHOSPHORYLASE"/>
    <property type="match status" value="1"/>
</dbReference>
<proteinExistence type="inferred from homology"/>
<evidence type="ECO:0000256" key="3">
    <source>
        <dbReference type="ARBA" id="ARBA00022679"/>
    </source>
</evidence>
<comment type="function">
    <text evidence="5">Catalyzes the reversible phosphorolytic breakdown of the N-glycosidic bond in the beta-(deoxy)ribonucleoside molecules, with the formation of the corresponding free purine bases and pentose-1-phosphate.</text>
</comment>
<comment type="catalytic activity">
    <reaction evidence="4">
        <text>uridine + phosphate = alpha-D-ribose 1-phosphate + uracil</text>
        <dbReference type="Rhea" id="RHEA:24388"/>
        <dbReference type="ChEBI" id="CHEBI:16704"/>
        <dbReference type="ChEBI" id="CHEBI:17568"/>
        <dbReference type="ChEBI" id="CHEBI:43474"/>
        <dbReference type="ChEBI" id="CHEBI:57720"/>
        <dbReference type="EC" id="2.4.2.3"/>
    </reaction>
</comment>
<evidence type="ECO:0000256" key="1">
    <source>
        <dbReference type="ARBA" id="ARBA00010456"/>
    </source>
</evidence>
<feature type="binding site" evidence="5">
    <location>
        <position position="5"/>
    </location>
    <ligand>
        <name>a purine D-ribonucleoside</name>
        <dbReference type="ChEBI" id="CHEBI:142355"/>
        <note>ligand shared between dimeric partners</note>
    </ligand>
</feature>
<dbReference type="RefSeq" id="WP_209458964.1">
    <property type="nucleotide sequence ID" value="NZ_JAGGKC010000008.1"/>
</dbReference>
<evidence type="ECO:0000313" key="8">
    <source>
        <dbReference type="Proteomes" id="UP001519271"/>
    </source>
</evidence>
<dbReference type="CDD" id="cd09006">
    <property type="entry name" value="PNP_EcPNPI-like"/>
    <property type="match status" value="1"/>
</dbReference>
<feature type="binding site" description="in other chain" evidence="5">
    <location>
        <position position="25"/>
    </location>
    <ligand>
        <name>phosphate</name>
        <dbReference type="ChEBI" id="CHEBI:43474"/>
        <note>ligand shared between dimeric partners</note>
    </ligand>
</feature>
<dbReference type="HAMAP" id="MF_01627">
    <property type="entry name" value="Pur_nucleosid_phosp"/>
    <property type="match status" value="1"/>
</dbReference>
<comment type="catalytic activity">
    <reaction evidence="5">
        <text>a purine 2'-deoxy-D-ribonucleoside + phosphate = a purine nucleobase + 2-deoxy-alpha-D-ribose 1-phosphate</text>
        <dbReference type="Rhea" id="RHEA:36431"/>
        <dbReference type="ChEBI" id="CHEBI:26386"/>
        <dbReference type="ChEBI" id="CHEBI:43474"/>
        <dbReference type="ChEBI" id="CHEBI:57259"/>
        <dbReference type="ChEBI" id="CHEBI:142361"/>
        <dbReference type="EC" id="2.4.2.1"/>
    </reaction>
</comment>
<dbReference type="EC" id="2.4.2.1" evidence="5"/>
<evidence type="ECO:0000313" key="7">
    <source>
        <dbReference type="EMBL" id="MBP1918737.1"/>
    </source>
</evidence>
<feature type="binding site" description="in other chain" evidence="5">
    <location>
        <begin position="179"/>
        <end position="181"/>
    </location>
    <ligand>
        <name>a purine D-ribonucleoside</name>
        <dbReference type="ChEBI" id="CHEBI:142355"/>
        <note>ligand shared between dimeric partners</note>
    </ligand>
</feature>
<dbReference type="NCBIfam" id="NF004489">
    <property type="entry name" value="PRK05819.1"/>
    <property type="match status" value="1"/>
</dbReference>
<dbReference type="Gene3D" id="3.40.50.1580">
    <property type="entry name" value="Nucleoside phosphorylase domain"/>
    <property type="match status" value="1"/>
</dbReference>
<keyword evidence="3 5" id="KW-0808">Transferase</keyword>
<dbReference type="NCBIfam" id="TIGR00107">
    <property type="entry name" value="deoD"/>
    <property type="match status" value="1"/>
</dbReference>
<protein>
    <recommendedName>
        <fullName evidence="5">Purine nucleoside phosphorylase DeoD-type</fullName>
        <shortName evidence="5">PNP</shortName>
        <ecNumber evidence="5">2.4.2.1</ecNumber>
    </recommendedName>
</protein>
<dbReference type="InterPro" id="IPR004402">
    <property type="entry name" value="DeoD-type"/>
</dbReference>
<accession>A0ABS4G2M2</accession>